<dbReference type="RefSeq" id="WP_081356563.1">
    <property type="nucleotide sequence ID" value="NZ_CP118261.1"/>
</dbReference>
<name>A0AAE4X138_AGRVI</name>
<dbReference type="AlphaFoldDB" id="A0AAE4X138"/>
<dbReference type="Gene3D" id="3.40.50.1820">
    <property type="entry name" value="alpha/beta hydrolase"/>
    <property type="match status" value="1"/>
</dbReference>
<dbReference type="PANTHER" id="PTHR11559">
    <property type="entry name" value="CARBOXYLESTERASE"/>
    <property type="match status" value="1"/>
</dbReference>
<gene>
    <name evidence="5" type="ORF">IEI95_007480</name>
</gene>
<dbReference type="PROSITE" id="PS00122">
    <property type="entry name" value="CARBOXYLESTERASE_B_1"/>
    <property type="match status" value="1"/>
</dbReference>
<feature type="domain" description="Carboxylesterase type B" evidence="4">
    <location>
        <begin position="51"/>
        <end position="538"/>
    </location>
</feature>
<feature type="chain" id="PRO_5044360475" description="Carboxylic ester hydrolase" evidence="3">
    <location>
        <begin position="43"/>
        <end position="554"/>
    </location>
</feature>
<dbReference type="InterPro" id="IPR050309">
    <property type="entry name" value="Type-B_Carboxylest/Lipase"/>
</dbReference>
<evidence type="ECO:0000256" key="2">
    <source>
        <dbReference type="ARBA" id="ARBA00022801"/>
    </source>
</evidence>
<dbReference type="Proteomes" id="UP000655037">
    <property type="component" value="Unassembled WGS sequence"/>
</dbReference>
<evidence type="ECO:0000259" key="4">
    <source>
        <dbReference type="Pfam" id="PF00135"/>
    </source>
</evidence>
<dbReference type="EC" id="3.1.1.-" evidence="3"/>
<dbReference type="GO" id="GO:0016787">
    <property type="term" value="F:hydrolase activity"/>
    <property type="evidence" value="ECO:0007669"/>
    <property type="project" value="UniProtKB-KW"/>
</dbReference>
<dbReference type="Pfam" id="PF00135">
    <property type="entry name" value="COesterase"/>
    <property type="match status" value="1"/>
</dbReference>
<sequence>MNYKRTLTSKDLYFATGKTTRCLALTSAILLASVGTDLVAYAASYTSGADAAVVDTRAGEVVGAERNGVYSYLGVQYATAERFMPPKPVTSWEGVRPAVAFGETCPIPAMKSVAGDELFNPHRYLPTSENCLSLNLWTPGLKDGKKRPVMVWLHGGGYTNGSSIEQVAYDGENLARKGDVVVITLNHRLNALGFLDLSAYGPEYKESGNASIADLVAALQWVKDNAEAFGGDPGNVTIFGQSGGGSKVRTLMGLPAAKGLFSKAIVQSGATTTPTTNQKSAQRIAQLTLKNLGLETSQVAQLKTLPVATLIEAGTKALEDAKKEGDPNPRWAPVVDGSYLPRDPVGDGWVDQAKDIPLLIGTVLNEQETVTRFNPAVLFADNKNKWTAEKTSAKLKERFGDKADAVGKAFVEAYPDKKLADAAYVDLTGRPGTLKNIQLKAKQGGAPVYSYVFTRESPAMGGIGGAWHCSEIPYVFANAELVSQATGGGPEAAALQDKMSQAWINFAKSGNPNHPGLPEWPAYAADKGATMIFDNKSEVRFNHDLPLLKAAGVM</sequence>
<comment type="similarity">
    <text evidence="1 3">Belongs to the type-B carboxylesterase/lipase family.</text>
</comment>
<feature type="signal peptide" evidence="3">
    <location>
        <begin position="1"/>
        <end position="42"/>
    </location>
</feature>
<keyword evidence="3" id="KW-0732">Signal</keyword>
<accession>A0AAE4X138</accession>
<keyword evidence="2 3" id="KW-0378">Hydrolase</keyword>
<protein>
    <recommendedName>
        <fullName evidence="3">Carboxylic ester hydrolase</fullName>
        <ecNumber evidence="3">3.1.1.-</ecNumber>
    </recommendedName>
</protein>
<dbReference type="InterPro" id="IPR029058">
    <property type="entry name" value="AB_hydrolase_fold"/>
</dbReference>
<comment type="caution">
    <text evidence="5">The sequence shown here is derived from an EMBL/GenBank/DDBJ whole genome shotgun (WGS) entry which is preliminary data.</text>
</comment>
<evidence type="ECO:0000256" key="1">
    <source>
        <dbReference type="ARBA" id="ARBA00005964"/>
    </source>
</evidence>
<dbReference type="SUPFAM" id="SSF53474">
    <property type="entry name" value="alpha/beta-Hydrolases"/>
    <property type="match status" value="1"/>
</dbReference>
<dbReference type="InterPro" id="IPR019826">
    <property type="entry name" value="Carboxylesterase_B_AS"/>
</dbReference>
<evidence type="ECO:0000313" key="6">
    <source>
        <dbReference type="Proteomes" id="UP000655037"/>
    </source>
</evidence>
<proteinExistence type="inferred from homology"/>
<dbReference type="EMBL" id="JACXXJ020000003">
    <property type="protein sequence ID" value="MBF2714102.1"/>
    <property type="molecule type" value="Genomic_DNA"/>
</dbReference>
<evidence type="ECO:0000313" key="5">
    <source>
        <dbReference type="EMBL" id="MBF2714102.1"/>
    </source>
</evidence>
<evidence type="ECO:0000256" key="3">
    <source>
        <dbReference type="RuleBase" id="RU361235"/>
    </source>
</evidence>
<organism evidence="5 6">
    <name type="scientific">Agrobacterium vitis</name>
    <name type="common">Rhizobium vitis</name>
    <dbReference type="NCBI Taxonomy" id="373"/>
    <lineage>
        <taxon>Bacteria</taxon>
        <taxon>Pseudomonadati</taxon>
        <taxon>Pseudomonadota</taxon>
        <taxon>Alphaproteobacteria</taxon>
        <taxon>Hyphomicrobiales</taxon>
        <taxon>Rhizobiaceae</taxon>
        <taxon>Rhizobium/Agrobacterium group</taxon>
        <taxon>Agrobacterium</taxon>
    </lineage>
</organism>
<dbReference type="InterPro" id="IPR002018">
    <property type="entry name" value="CarbesteraseB"/>
</dbReference>
<reference evidence="5" key="1">
    <citation type="submission" date="2020-11" db="EMBL/GenBank/DDBJ databases">
        <title>Agrobacterium vitis strain K377 genome.</title>
        <authorList>
            <person name="Xi H."/>
        </authorList>
    </citation>
    <scope>NUCLEOTIDE SEQUENCE</scope>
    <source>
        <strain evidence="5">K377</strain>
    </source>
</reference>